<accession>A0A4R3I8Q9</accession>
<evidence type="ECO:0000256" key="1">
    <source>
        <dbReference type="SAM" id="SignalP"/>
    </source>
</evidence>
<sequence>MRALRQFVYSLTLVLLPPLLAAEITAADISDYRAEVKAIRHGTIDLKASGDLVFELTESGLWSLQIDISGGPLKSHERSVGELIDNQFRPLNFERDTKFLLIKEKIRWNFDWTNQVVAGKVQKKEYEHPLTELIHDPISFQVSMRQAFLNGSSAYETPYLRYSRPDSLAFEVIGEELLSVGDDRVHTLIVKQTEPEKKEERKLIWVAPEYDFVPLRFATFKENKIKEEFFVEKLWIDDVRVDFSKAAQ</sequence>
<dbReference type="Proteomes" id="UP000295793">
    <property type="component" value="Unassembled WGS sequence"/>
</dbReference>
<comment type="caution">
    <text evidence="2">The sequence shown here is derived from an EMBL/GenBank/DDBJ whole genome shotgun (WGS) entry which is preliminary data.</text>
</comment>
<dbReference type="AlphaFoldDB" id="A0A4R3I8Q9"/>
<protein>
    <submittedName>
        <fullName evidence="2">Uncharacterized protein DUF3108</fullName>
    </submittedName>
</protein>
<dbReference type="InterPro" id="IPR021457">
    <property type="entry name" value="DUF3108"/>
</dbReference>
<evidence type="ECO:0000313" key="3">
    <source>
        <dbReference type="Proteomes" id="UP000295793"/>
    </source>
</evidence>
<keyword evidence="3" id="KW-1185">Reference proteome</keyword>
<dbReference type="Pfam" id="PF11306">
    <property type="entry name" value="DUF3108"/>
    <property type="match status" value="1"/>
</dbReference>
<keyword evidence="1" id="KW-0732">Signal</keyword>
<feature type="chain" id="PRO_5020841706" evidence="1">
    <location>
        <begin position="22"/>
        <end position="248"/>
    </location>
</feature>
<evidence type="ECO:0000313" key="2">
    <source>
        <dbReference type="EMBL" id="TCS42653.1"/>
    </source>
</evidence>
<dbReference type="RefSeq" id="WP_132700565.1">
    <property type="nucleotide sequence ID" value="NZ_SLZR01000003.1"/>
</dbReference>
<dbReference type="OrthoDB" id="6007799at2"/>
<organism evidence="2 3">
    <name type="scientific">Reinekea marinisedimentorum</name>
    <dbReference type="NCBI Taxonomy" id="230495"/>
    <lineage>
        <taxon>Bacteria</taxon>
        <taxon>Pseudomonadati</taxon>
        <taxon>Pseudomonadota</taxon>
        <taxon>Gammaproteobacteria</taxon>
        <taxon>Oceanospirillales</taxon>
        <taxon>Saccharospirillaceae</taxon>
        <taxon>Reinekea</taxon>
    </lineage>
</organism>
<feature type="signal peptide" evidence="1">
    <location>
        <begin position="1"/>
        <end position="21"/>
    </location>
</feature>
<name>A0A4R3I8Q9_9GAMM</name>
<reference evidence="2 3" key="1">
    <citation type="submission" date="2019-03" db="EMBL/GenBank/DDBJ databases">
        <title>Genomic Encyclopedia of Archaeal and Bacterial Type Strains, Phase II (KMG-II): from individual species to whole genera.</title>
        <authorList>
            <person name="Goeker M."/>
        </authorList>
    </citation>
    <scope>NUCLEOTIDE SEQUENCE [LARGE SCALE GENOMIC DNA]</scope>
    <source>
        <strain evidence="2 3">DSM 15388</strain>
    </source>
</reference>
<gene>
    <name evidence="2" type="ORF">BCF53_103321</name>
</gene>
<proteinExistence type="predicted"/>
<dbReference type="EMBL" id="SLZR01000003">
    <property type="protein sequence ID" value="TCS42653.1"/>
    <property type="molecule type" value="Genomic_DNA"/>
</dbReference>